<protein>
    <submittedName>
        <fullName evidence="8">RagB/SusD family nutrient uptake outer membrane protein</fullName>
    </submittedName>
</protein>
<evidence type="ECO:0000256" key="4">
    <source>
        <dbReference type="ARBA" id="ARBA00023136"/>
    </source>
</evidence>
<comment type="caution">
    <text evidence="8">The sequence shown here is derived from an EMBL/GenBank/DDBJ whole genome shotgun (WGS) entry which is preliminary data.</text>
</comment>
<proteinExistence type="inferred from homology"/>
<feature type="domain" description="SusD-like N-terminal" evidence="7">
    <location>
        <begin position="17"/>
        <end position="212"/>
    </location>
</feature>
<evidence type="ECO:0000259" key="6">
    <source>
        <dbReference type="Pfam" id="PF07980"/>
    </source>
</evidence>
<dbReference type="InterPro" id="IPR033985">
    <property type="entry name" value="SusD-like_N"/>
</dbReference>
<accession>A0ABP9C390</accession>
<dbReference type="SMART" id="SM00028">
    <property type="entry name" value="TPR"/>
    <property type="match status" value="2"/>
</dbReference>
<organism evidence="8 9">
    <name type="scientific">Olivibacter ginsenosidimutans</name>
    <dbReference type="NCBI Taxonomy" id="1176537"/>
    <lineage>
        <taxon>Bacteria</taxon>
        <taxon>Pseudomonadati</taxon>
        <taxon>Bacteroidota</taxon>
        <taxon>Sphingobacteriia</taxon>
        <taxon>Sphingobacteriales</taxon>
        <taxon>Sphingobacteriaceae</taxon>
        <taxon>Olivibacter</taxon>
    </lineage>
</organism>
<evidence type="ECO:0000256" key="1">
    <source>
        <dbReference type="ARBA" id="ARBA00004442"/>
    </source>
</evidence>
<dbReference type="Pfam" id="PF07980">
    <property type="entry name" value="SusD_RagB"/>
    <property type="match status" value="1"/>
</dbReference>
<keyword evidence="5" id="KW-0998">Cell outer membrane</keyword>
<feature type="domain" description="RagB/SusD" evidence="6">
    <location>
        <begin position="254"/>
        <end position="540"/>
    </location>
</feature>
<reference evidence="9" key="1">
    <citation type="journal article" date="2019" name="Int. J. Syst. Evol. Microbiol.">
        <title>The Global Catalogue of Microorganisms (GCM) 10K type strain sequencing project: providing services to taxonomists for standard genome sequencing and annotation.</title>
        <authorList>
            <consortium name="The Broad Institute Genomics Platform"/>
            <consortium name="The Broad Institute Genome Sequencing Center for Infectious Disease"/>
            <person name="Wu L."/>
            <person name="Ma J."/>
        </authorList>
    </citation>
    <scope>NUCLEOTIDE SEQUENCE [LARGE SCALE GENOMIC DNA]</scope>
    <source>
        <strain evidence="9">JCM 18200</strain>
    </source>
</reference>
<dbReference type="CDD" id="cd08977">
    <property type="entry name" value="SusD"/>
    <property type="match status" value="1"/>
</dbReference>
<name>A0ABP9C390_9SPHI</name>
<evidence type="ECO:0000256" key="2">
    <source>
        <dbReference type="ARBA" id="ARBA00006275"/>
    </source>
</evidence>
<keyword evidence="9" id="KW-1185">Reference proteome</keyword>
<evidence type="ECO:0000313" key="8">
    <source>
        <dbReference type="EMBL" id="GAA4802378.1"/>
    </source>
</evidence>
<sequence>MMVFFSTLVGLVSCSVDKKPYDSLTPEDLNNSPGSLESVTKGNYAKLKTMALGWHRVQEFPGDNVSLSGVTTSHLIYLYNYQRIPTNSFANSFWQNSYFVIAAANKIIATVQENQSAENDQLLGENYYLRALLHFSLCNVFGRPYSQGAQHLGVPIKIDADAYNYPQRATVGEVYQQVIADLLKAETLMNTFKSNVYASKEAAWALLSRVYLYMEDNEDAINYANKVIESNRFSLLSTADFPNYPKFKPESNTETIFAVKFMPDQDLADGGNSNIGSMYATINGIGYGEMYASDSYLNLVRRFPQDVRNQFIAPLYLNNGKEWAIYVNDAWQYVKVQVTKEGEHYYYAEGNTKKALEEELGLSGAKNYYIRLPNSQRKQVRVEPEIDQRNGYPKYFIIKCSQQEGQAQLWSPIISRLAEIYLNRAEAYAKLGKNAEALSDLNRIRSRAGIPEQGLYSINNLPTGQSLLDVILDERRLELAWEGHRKFDVFRNQKVMDRKYPGVHLTGNSVIKEVSWQDAAAVEYIPESQILVQEGLEQNP</sequence>
<dbReference type="SUPFAM" id="SSF48452">
    <property type="entry name" value="TPR-like"/>
    <property type="match status" value="1"/>
</dbReference>
<evidence type="ECO:0000256" key="3">
    <source>
        <dbReference type="ARBA" id="ARBA00022729"/>
    </source>
</evidence>
<keyword evidence="4" id="KW-0472">Membrane</keyword>
<keyword evidence="3" id="KW-0732">Signal</keyword>
<dbReference type="Proteomes" id="UP001501411">
    <property type="component" value="Unassembled WGS sequence"/>
</dbReference>
<evidence type="ECO:0000256" key="5">
    <source>
        <dbReference type="ARBA" id="ARBA00023237"/>
    </source>
</evidence>
<dbReference type="InterPro" id="IPR019734">
    <property type="entry name" value="TPR_rpt"/>
</dbReference>
<evidence type="ECO:0000259" key="7">
    <source>
        <dbReference type="Pfam" id="PF14322"/>
    </source>
</evidence>
<dbReference type="EMBL" id="BAABIQ010000042">
    <property type="protein sequence ID" value="GAA4802378.1"/>
    <property type="molecule type" value="Genomic_DNA"/>
</dbReference>
<dbReference type="InterPro" id="IPR012944">
    <property type="entry name" value="SusD_RagB_dom"/>
</dbReference>
<dbReference type="Gene3D" id="1.25.40.390">
    <property type="match status" value="2"/>
</dbReference>
<evidence type="ECO:0000313" key="9">
    <source>
        <dbReference type="Proteomes" id="UP001501411"/>
    </source>
</evidence>
<comment type="similarity">
    <text evidence="2">Belongs to the SusD family.</text>
</comment>
<dbReference type="Pfam" id="PF14322">
    <property type="entry name" value="SusD-like_3"/>
    <property type="match status" value="1"/>
</dbReference>
<gene>
    <name evidence="8" type="ORF">GCM10023231_34180</name>
</gene>
<comment type="subcellular location">
    <subcellularLocation>
        <location evidence="1">Cell outer membrane</location>
    </subcellularLocation>
</comment>
<dbReference type="InterPro" id="IPR011990">
    <property type="entry name" value="TPR-like_helical_dom_sf"/>
</dbReference>